<keyword evidence="12" id="KW-0539">Nucleus</keyword>
<evidence type="ECO:0000256" key="1">
    <source>
        <dbReference type="ARBA" id="ARBA00004408"/>
    </source>
</evidence>
<dbReference type="InterPro" id="IPR019012">
    <property type="entry name" value="RNA_cap_Gua-N2-MeTrfase"/>
</dbReference>
<evidence type="ECO:0000256" key="21">
    <source>
        <dbReference type="ARBA" id="ARBA00079339"/>
    </source>
</evidence>
<evidence type="ECO:0000256" key="7">
    <source>
        <dbReference type="ARBA" id="ARBA00022603"/>
    </source>
</evidence>
<keyword evidence="10" id="KW-0805">Transcription regulation</keyword>
<dbReference type="AlphaFoldDB" id="A0A137NR96"/>
<evidence type="ECO:0000256" key="10">
    <source>
        <dbReference type="ARBA" id="ARBA00023015"/>
    </source>
</evidence>
<keyword evidence="9" id="KW-0949">S-adenosyl-L-methionine</keyword>
<comment type="similarity">
    <text evidence="13">Belongs to the methyltransferase superfamily. Trimethylguanosine synthase family.</text>
</comment>
<dbReference type="Gene3D" id="3.40.50.150">
    <property type="entry name" value="Vaccinia Virus protein VP39"/>
    <property type="match status" value="1"/>
</dbReference>
<keyword evidence="11" id="KW-0804">Transcription</keyword>
<comment type="catalytic activity">
    <reaction evidence="14">
        <text>a 5'-end (N(2),N(7)-dimethyl 5'-triphosphoguanosine)-ribonucleoside in snoRNA + S-adenosyl-L-methionine = a 5'-end (N(2),N(2),N(7)-trimethyl 5'-triphosphoguanosine)-ribonucleoside in snoRNA + S-adenosyl-L-homocysteine + H(+)</text>
        <dbReference type="Rhea" id="RHEA:78507"/>
        <dbReference type="Rhea" id="RHEA-COMP:19088"/>
        <dbReference type="Rhea" id="RHEA-COMP:19090"/>
        <dbReference type="ChEBI" id="CHEBI:15378"/>
        <dbReference type="ChEBI" id="CHEBI:57856"/>
        <dbReference type="ChEBI" id="CHEBI:59789"/>
        <dbReference type="ChEBI" id="CHEBI:167623"/>
        <dbReference type="ChEBI" id="CHEBI:172880"/>
    </reaction>
    <physiologicalReaction direction="left-to-right" evidence="14">
        <dbReference type="Rhea" id="RHEA:78508"/>
    </physiologicalReaction>
</comment>
<keyword evidence="5" id="KW-0963">Cytoplasm</keyword>
<comment type="catalytic activity">
    <reaction evidence="15">
        <text>a 5'-end (N(7)-methyl 5'-triphosphoguanosine)-ribonucleoside in snoRNA + S-adenosyl-L-methionine = a 5'-end (N(2),N(7)-dimethyl 5'-triphosphoguanosine)-ribonucleoside in snoRNA + S-adenosyl-L-homocysteine + H(+)</text>
        <dbReference type="Rhea" id="RHEA:78475"/>
        <dbReference type="Rhea" id="RHEA-COMP:19086"/>
        <dbReference type="Rhea" id="RHEA-COMP:19088"/>
        <dbReference type="ChEBI" id="CHEBI:15378"/>
        <dbReference type="ChEBI" id="CHEBI:57856"/>
        <dbReference type="ChEBI" id="CHEBI:59789"/>
        <dbReference type="ChEBI" id="CHEBI:156461"/>
        <dbReference type="ChEBI" id="CHEBI:172880"/>
    </reaction>
    <physiologicalReaction direction="left-to-right" evidence="15">
        <dbReference type="Rhea" id="RHEA:78476"/>
    </physiologicalReaction>
</comment>
<keyword evidence="6" id="KW-0597">Phosphoprotein</keyword>
<evidence type="ECO:0000313" key="23">
    <source>
        <dbReference type="EMBL" id="KXN65210.1"/>
    </source>
</evidence>
<protein>
    <recommendedName>
        <fullName evidence="4">Trimethylguanosine synthase</fullName>
    </recommendedName>
    <alternativeName>
        <fullName evidence="18">Cap-specific guanine-N(2) methyltransferase</fullName>
    </alternativeName>
    <alternativeName>
        <fullName evidence="21">Nuclear receptor coactivator 6-interacting protein</fullName>
    </alternativeName>
    <alternativeName>
        <fullName evidence="22">PRIP-interacting protein with methyltransferase motif</fullName>
    </alternativeName>
</protein>
<dbReference type="Proteomes" id="UP000070444">
    <property type="component" value="Unassembled WGS sequence"/>
</dbReference>
<keyword evidence="8 23" id="KW-0808">Transferase</keyword>
<evidence type="ECO:0000256" key="20">
    <source>
        <dbReference type="ARBA" id="ARBA00064494"/>
    </source>
</evidence>
<evidence type="ECO:0000256" key="8">
    <source>
        <dbReference type="ARBA" id="ARBA00022679"/>
    </source>
</evidence>
<comment type="function">
    <text evidence="19">Catalyzes the 2 serial methylation steps for the conversion of the 7-monomethylguanosine (m(7)G) caps of snRNAs and snoRNAs to a 2,2,7-trimethylguanosine (m(2,2,7)G) cap structure. The enzyme is specific for guanine, and N7 methylation must precede N2 methylation. Hypermethylation of the m7G cap of U snRNAs leads to their concentration in nuclear foci, their colocalization with coilin and the formation of canonical Cajal bodies (CBs). Plays a role in transcriptional regulation.</text>
</comment>
<evidence type="ECO:0000256" key="17">
    <source>
        <dbReference type="ARBA" id="ARBA00049075"/>
    </source>
</evidence>
<dbReference type="GO" id="GO:0005730">
    <property type="term" value="C:nucleolus"/>
    <property type="evidence" value="ECO:0007669"/>
    <property type="project" value="UniProtKB-SubCell"/>
</dbReference>
<dbReference type="OMA" id="KALCIYY"/>
<gene>
    <name evidence="23" type="ORF">CONCODRAFT_44682</name>
</gene>
<evidence type="ECO:0000256" key="16">
    <source>
        <dbReference type="ARBA" id="ARBA00048763"/>
    </source>
</evidence>
<dbReference type="InterPro" id="IPR029063">
    <property type="entry name" value="SAM-dependent_MTases_sf"/>
</dbReference>
<keyword evidence="7 23" id="KW-0489">Methyltransferase</keyword>
<dbReference type="OrthoDB" id="194443at2759"/>
<evidence type="ECO:0000256" key="11">
    <source>
        <dbReference type="ARBA" id="ARBA00023163"/>
    </source>
</evidence>
<dbReference type="Pfam" id="PF09445">
    <property type="entry name" value="Methyltransf_15"/>
    <property type="match status" value="1"/>
</dbReference>
<reference evidence="23 24" key="1">
    <citation type="journal article" date="2015" name="Genome Biol. Evol.">
        <title>Phylogenomic analyses indicate that early fungi evolved digesting cell walls of algal ancestors of land plants.</title>
        <authorList>
            <person name="Chang Y."/>
            <person name="Wang S."/>
            <person name="Sekimoto S."/>
            <person name="Aerts A.L."/>
            <person name="Choi C."/>
            <person name="Clum A."/>
            <person name="LaButti K.M."/>
            <person name="Lindquist E.A."/>
            <person name="Yee Ngan C."/>
            <person name="Ohm R.A."/>
            <person name="Salamov A.A."/>
            <person name="Grigoriev I.V."/>
            <person name="Spatafora J.W."/>
            <person name="Berbee M.L."/>
        </authorList>
    </citation>
    <scope>NUCLEOTIDE SEQUENCE [LARGE SCALE GENOMIC DNA]</scope>
    <source>
        <strain evidence="23 24">NRRL 28638</strain>
    </source>
</reference>
<dbReference type="EMBL" id="KQ964946">
    <property type="protein sequence ID" value="KXN65210.1"/>
    <property type="molecule type" value="Genomic_DNA"/>
</dbReference>
<comment type="catalytic activity">
    <reaction evidence="17">
        <text>a 5'-end (N(7)-methyl 5'-triphosphoguanosine)-ribonucleoside in snRNA + S-adenosyl-L-methionine = a 5'-end (N(2),N(7)-dimethyl 5'-triphosphoguanosine)-ribonucleoside in snRNA + S-adenosyl-L-homocysteine + H(+)</text>
        <dbReference type="Rhea" id="RHEA:78471"/>
        <dbReference type="Rhea" id="RHEA-COMP:19085"/>
        <dbReference type="Rhea" id="RHEA-COMP:19087"/>
        <dbReference type="ChEBI" id="CHEBI:15378"/>
        <dbReference type="ChEBI" id="CHEBI:57856"/>
        <dbReference type="ChEBI" id="CHEBI:59789"/>
        <dbReference type="ChEBI" id="CHEBI:156461"/>
        <dbReference type="ChEBI" id="CHEBI:172880"/>
    </reaction>
    <physiologicalReaction direction="left-to-right" evidence="17">
        <dbReference type="Rhea" id="RHEA:78472"/>
    </physiologicalReaction>
</comment>
<proteinExistence type="inferred from homology"/>
<dbReference type="STRING" id="796925.A0A137NR96"/>
<dbReference type="GO" id="GO:0005737">
    <property type="term" value="C:cytoplasm"/>
    <property type="evidence" value="ECO:0007669"/>
    <property type="project" value="UniProtKB-SubCell"/>
</dbReference>
<dbReference type="SUPFAM" id="SSF53335">
    <property type="entry name" value="S-adenosyl-L-methionine-dependent methyltransferases"/>
    <property type="match status" value="1"/>
</dbReference>
<name>A0A137NR96_CONC2</name>
<dbReference type="CDD" id="cd02440">
    <property type="entry name" value="AdoMet_MTases"/>
    <property type="match status" value="1"/>
</dbReference>
<evidence type="ECO:0000256" key="19">
    <source>
        <dbReference type="ARBA" id="ARBA00057179"/>
    </source>
</evidence>
<evidence type="ECO:0000256" key="12">
    <source>
        <dbReference type="ARBA" id="ARBA00023242"/>
    </source>
</evidence>
<evidence type="ECO:0000256" key="5">
    <source>
        <dbReference type="ARBA" id="ARBA00022490"/>
    </source>
</evidence>
<evidence type="ECO:0000256" key="14">
    <source>
        <dbReference type="ARBA" id="ARBA00047418"/>
    </source>
</evidence>
<evidence type="ECO:0000256" key="9">
    <source>
        <dbReference type="ARBA" id="ARBA00022691"/>
    </source>
</evidence>
<dbReference type="FunFam" id="3.40.50.150:FF:000066">
    <property type="entry name" value="Trimethylguanosine synthase 1"/>
    <property type="match status" value="1"/>
</dbReference>
<comment type="catalytic activity">
    <reaction evidence="16">
        <text>a 5'-end (N(2),N(7)-dimethyl 5'-triphosphoguanosine)-ribonucleoside in snRNA + S-adenosyl-L-methionine = a 5'-end (N(2),N(2),N(7)-trimethyl 5'-triphosphoguanosine)-ribonucleoside in snRNA + S-adenosyl-L-homocysteine + H(+)</text>
        <dbReference type="Rhea" id="RHEA:78479"/>
        <dbReference type="Rhea" id="RHEA-COMP:19087"/>
        <dbReference type="Rhea" id="RHEA-COMP:19089"/>
        <dbReference type="ChEBI" id="CHEBI:15378"/>
        <dbReference type="ChEBI" id="CHEBI:57856"/>
        <dbReference type="ChEBI" id="CHEBI:59789"/>
        <dbReference type="ChEBI" id="CHEBI:167623"/>
        <dbReference type="ChEBI" id="CHEBI:172880"/>
    </reaction>
    <physiologicalReaction direction="left-to-right" evidence="16">
        <dbReference type="Rhea" id="RHEA:78480"/>
    </physiologicalReaction>
</comment>
<dbReference type="PANTHER" id="PTHR14741:SF32">
    <property type="entry name" value="TRIMETHYLGUANOSINE SYNTHASE"/>
    <property type="match status" value="1"/>
</dbReference>
<evidence type="ECO:0000256" key="4">
    <source>
        <dbReference type="ARBA" id="ARBA00018517"/>
    </source>
</evidence>
<dbReference type="GO" id="GO:0071164">
    <property type="term" value="F:RNA cap trimethylguanosine synthase activity"/>
    <property type="evidence" value="ECO:0007669"/>
    <property type="project" value="TreeGrafter"/>
</dbReference>
<evidence type="ECO:0000256" key="3">
    <source>
        <dbReference type="ARBA" id="ARBA00004604"/>
    </source>
</evidence>
<dbReference type="GO" id="GO:0015030">
    <property type="term" value="C:Cajal body"/>
    <property type="evidence" value="ECO:0007669"/>
    <property type="project" value="UniProtKB-SubCell"/>
</dbReference>
<evidence type="ECO:0000256" key="22">
    <source>
        <dbReference type="ARBA" id="ARBA00081504"/>
    </source>
</evidence>
<dbReference type="PANTHER" id="PTHR14741">
    <property type="entry name" value="S-ADENOSYLMETHIONINE-DEPENDENT METHYLTRANSFERASE RELATED"/>
    <property type="match status" value="1"/>
</dbReference>
<comment type="subunit">
    <text evidence="20">May form homooligomers. Interacts with CREBBP/CBP, EED/WAIT1, EP300/P300, NCOA6/PRIP, PPARBP/PBP and SMN.</text>
</comment>
<evidence type="ECO:0000256" key="6">
    <source>
        <dbReference type="ARBA" id="ARBA00022553"/>
    </source>
</evidence>
<evidence type="ECO:0000256" key="13">
    <source>
        <dbReference type="ARBA" id="ARBA00025783"/>
    </source>
</evidence>
<evidence type="ECO:0000256" key="18">
    <source>
        <dbReference type="ARBA" id="ARBA00049790"/>
    </source>
</evidence>
<evidence type="ECO:0000256" key="15">
    <source>
        <dbReference type="ARBA" id="ARBA00048740"/>
    </source>
</evidence>
<evidence type="ECO:0000313" key="24">
    <source>
        <dbReference type="Proteomes" id="UP000070444"/>
    </source>
</evidence>
<keyword evidence="24" id="KW-1185">Reference proteome</keyword>
<evidence type="ECO:0000256" key="2">
    <source>
        <dbReference type="ARBA" id="ARBA00004496"/>
    </source>
</evidence>
<sequence>MNKIFNNGDAGENNQLLIIKPRTDIEEEDIVKSNTTIDELNTEPLKQKWAKLINGEISLKEGIFEESSLSQWTNILDVNASPSTSLLNTSFSTNSLFTPATFSISKVPSILQKYFIKRRKLFAKYDEGCWLDEEGWYSITPEKLAIHIAERCRANTVVDAFCGVGGNSIQLAFTCERVIAFDIDPIKLMCAKRNARIYGVEDRIEFILGDCTKYLDKLKFDAIFLSPPWGGPSYTKQKEFDLKTMMIGDINGIELFKMCRKLTPNIAYFLPRNCILSQLKELGDPECECEIEESYIGGHFVALTAYYGDLQRVYE</sequence>
<organism evidence="23 24">
    <name type="scientific">Conidiobolus coronatus (strain ATCC 28846 / CBS 209.66 / NRRL 28638)</name>
    <name type="common">Delacroixia coronata</name>
    <dbReference type="NCBI Taxonomy" id="796925"/>
    <lineage>
        <taxon>Eukaryota</taxon>
        <taxon>Fungi</taxon>
        <taxon>Fungi incertae sedis</taxon>
        <taxon>Zoopagomycota</taxon>
        <taxon>Entomophthoromycotina</taxon>
        <taxon>Entomophthoromycetes</taxon>
        <taxon>Entomophthorales</taxon>
        <taxon>Ancylistaceae</taxon>
        <taxon>Conidiobolus</taxon>
    </lineage>
</organism>
<comment type="subcellular location">
    <subcellularLocation>
        <location evidence="2">Cytoplasm</location>
    </subcellularLocation>
    <subcellularLocation>
        <location evidence="1">Nucleus</location>
        <location evidence="1">Cajal body</location>
    </subcellularLocation>
    <subcellularLocation>
        <location evidence="3">Nucleus</location>
        <location evidence="3">Nucleolus</location>
    </subcellularLocation>
</comment>
<accession>A0A137NR96</accession>